<dbReference type="Pfam" id="PF25275">
    <property type="entry name" value="Golvesin_C"/>
    <property type="match status" value="1"/>
</dbReference>
<dbReference type="Gene3D" id="2.60.120.260">
    <property type="entry name" value="Galactose-binding domain-like"/>
    <property type="match status" value="1"/>
</dbReference>
<organism evidence="9 10">
    <name type="scientific">Prosthecobacter fusiformis</name>
    <dbReference type="NCBI Taxonomy" id="48464"/>
    <lineage>
        <taxon>Bacteria</taxon>
        <taxon>Pseudomonadati</taxon>
        <taxon>Verrucomicrobiota</taxon>
        <taxon>Verrucomicrobiia</taxon>
        <taxon>Verrucomicrobiales</taxon>
        <taxon>Verrucomicrobiaceae</taxon>
        <taxon>Prosthecobacter</taxon>
    </lineage>
</organism>
<dbReference type="InterPro" id="IPR011444">
    <property type="entry name" value="DUF1549"/>
</dbReference>
<keyword evidence="7" id="KW-0732">Signal</keyword>
<reference evidence="9 10" key="1">
    <citation type="submission" date="2019-03" db="EMBL/GenBank/DDBJ databases">
        <title>Genomic Encyclopedia of Archaeal and Bacterial Type Strains, Phase II (KMG-II): from individual species to whole genera.</title>
        <authorList>
            <person name="Goeker M."/>
        </authorList>
    </citation>
    <scope>NUCLEOTIDE SEQUENCE [LARGE SCALE GENOMIC DNA]</scope>
    <source>
        <strain evidence="9 10">ATCC 25309</strain>
    </source>
</reference>
<dbReference type="InterPro" id="IPR009056">
    <property type="entry name" value="Cyt_c-like_dom"/>
</dbReference>
<gene>
    <name evidence="9" type="ORF">EI77_04449</name>
</gene>
<evidence type="ECO:0000256" key="4">
    <source>
        <dbReference type="PROSITE-ProRule" id="PRU00433"/>
    </source>
</evidence>
<dbReference type="Pfam" id="PF07587">
    <property type="entry name" value="PSD1"/>
    <property type="match status" value="1"/>
</dbReference>
<dbReference type="PANTHER" id="PTHR35889">
    <property type="entry name" value="CYCLOINULO-OLIGOSACCHARIDE FRUCTANOTRANSFERASE-RELATED"/>
    <property type="match status" value="1"/>
</dbReference>
<dbReference type="GO" id="GO:0020037">
    <property type="term" value="F:heme binding"/>
    <property type="evidence" value="ECO:0007669"/>
    <property type="project" value="InterPro"/>
</dbReference>
<dbReference type="RefSeq" id="WP_133797415.1">
    <property type="nucleotide sequence ID" value="NZ_SOCA01000015.1"/>
</dbReference>
<evidence type="ECO:0000259" key="8">
    <source>
        <dbReference type="PROSITE" id="PS51007"/>
    </source>
</evidence>
<protein>
    <submittedName>
        <fullName evidence="9">Cytochrome c</fullName>
    </submittedName>
</protein>
<dbReference type="Pfam" id="PF07635">
    <property type="entry name" value="PSCyt1"/>
    <property type="match status" value="1"/>
</dbReference>
<evidence type="ECO:0000256" key="1">
    <source>
        <dbReference type="ARBA" id="ARBA00022617"/>
    </source>
</evidence>
<keyword evidence="1 4" id="KW-0349">Heme</keyword>
<feature type="chain" id="PRO_5020661134" evidence="7">
    <location>
        <begin position="23"/>
        <end position="960"/>
    </location>
</feature>
<dbReference type="InterPro" id="IPR022655">
    <property type="entry name" value="DUF1553"/>
</dbReference>
<evidence type="ECO:0000256" key="2">
    <source>
        <dbReference type="ARBA" id="ARBA00022723"/>
    </source>
</evidence>
<feature type="region of interest" description="Disordered" evidence="6">
    <location>
        <begin position="118"/>
        <end position="146"/>
    </location>
</feature>
<dbReference type="OrthoDB" id="174637at2"/>
<feature type="coiled-coil region" evidence="5">
    <location>
        <begin position="401"/>
        <end position="428"/>
    </location>
</feature>
<dbReference type="InterPro" id="IPR011429">
    <property type="entry name" value="Cyt_c_Planctomycete-type"/>
</dbReference>
<accession>A0A4R7RIJ9</accession>
<dbReference type="AlphaFoldDB" id="A0A4R7RIJ9"/>
<dbReference type="GO" id="GO:0009055">
    <property type="term" value="F:electron transfer activity"/>
    <property type="evidence" value="ECO:0007669"/>
    <property type="project" value="InterPro"/>
</dbReference>
<evidence type="ECO:0000256" key="6">
    <source>
        <dbReference type="SAM" id="MobiDB-lite"/>
    </source>
</evidence>
<evidence type="ECO:0000256" key="5">
    <source>
        <dbReference type="SAM" id="Coils"/>
    </source>
</evidence>
<evidence type="ECO:0000313" key="10">
    <source>
        <dbReference type="Proteomes" id="UP000295662"/>
    </source>
</evidence>
<dbReference type="PROSITE" id="PS51007">
    <property type="entry name" value="CYTC"/>
    <property type="match status" value="1"/>
</dbReference>
<keyword evidence="10" id="KW-1185">Reference proteome</keyword>
<comment type="caution">
    <text evidence="9">The sequence shown here is derived from an EMBL/GenBank/DDBJ whole genome shotgun (WGS) entry which is preliminary data.</text>
</comment>
<dbReference type="InterPro" id="IPR033803">
    <property type="entry name" value="CBD-like_Golvesin-Xly"/>
</dbReference>
<sequence>MLKTASRLTCWILHLVPAVGMAAVVEPTEFFEKRIRPLLLEHCTECHGADKQKGSLRLDHRGGWEIGGDSGPSIVPGKIEDSLLWKVVSYEDRDLKMPPKKKLPAAALEDLKTWIANGAHDPRDDAPSVKGSHSSPKADGSFWSFQPPTAKLPAPVKKTDWAYNAIDHFILSKLESEGAKPAPEADVSTLTRRLSFDLTGLPPGKDASNISKADQTVTDPVKLEELEELVDTMLATPAFAERWASHFMDITRFAESSGGGRSLPFKDAWRFRDYLLEAIQSNVPVDRMITQMIAGDLMPAKNAAERSMNLTATGFLALGPTNYEEQDKQMLRMDIVDEQLDTIGKSFMGMTIGCARCHDHKFDPIPTRDYYAMAGILRSTRTLKNYTDNVAHWIDTPLPYEGEEEIKMQEKEKAMARLTDEIASLKNDLGDIGGAALRKRATLSIDDLPGVVVDDSAAQKVGYWKESKMYPPFIGQGYVSDYNEAKGEKTLTFTPKLPQAGRYEVRLAFSAGPGRALRIPATIFHADGEELVYFKQSTEGLKGLQFVSLGTFRFEKTGQNFVMISNAGSEGYVTVDAVQFLPTDMEMPEVQKPVVSEEETQIQTRLAALSKQLRLLQRDGPIRQEAMTVAEDEKPEDARIHVRGNIRNLGATVPRGFIQVATKGEVPEIHANQSGRLQLAQWMTGRNHPLTARVFVNRVWHWIFGTGIVRSTDNFGITGELPSHPELLDYLAVKFMEDGWSLKRLVKEMVMSRTYRMSSEGTIAENDPDNRLLARMNRKRLDAECIRDAMLIAADSVDARWAGPNIGDAKAVDSNDTKVQNMEYSYPFNDSRRSVYTAAFRNVRHPLFEVFDFADINQPISQRTTSTVATQALYLMNNPQVIELARATAQKVMTADTMEQGIHQAYQRSLNRNASQEEVKIAEDFLDASISGNSTEDETRDAWARLIQTLWATPEFRFVK</sequence>
<evidence type="ECO:0000256" key="7">
    <source>
        <dbReference type="SAM" id="SignalP"/>
    </source>
</evidence>
<feature type="signal peptide" evidence="7">
    <location>
        <begin position="1"/>
        <end position="22"/>
    </location>
</feature>
<dbReference type="PANTHER" id="PTHR35889:SF3">
    <property type="entry name" value="F-BOX DOMAIN-CONTAINING PROTEIN"/>
    <property type="match status" value="1"/>
</dbReference>
<keyword evidence="5" id="KW-0175">Coiled coil</keyword>
<proteinExistence type="predicted"/>
<name>A0A4R7RIJ9_9BACT</name>
<dbReference type="EMBL" id="SOCA01000015">
    <property type="protein sequence ID" value="TDU63128.1"/>
    <property type="molecule type" value="Genomic_DNA"/>
</dbReference>
<dbReference type="InterPro" id="IPR036909">
    <property type="entry name" value="Cyt_c-like_dom_sf"/>
</dbReference>
<keyword evidence="2 4" id="KW-0479">Metal-binding</keyword>
<dbReference type="GO" id="GO:0046872">
    <property type="term" value="F:metal ion binding"/>
    <property type="evidence" value="ECO:0007669"/>
    <property type="project" value="UniProtKB-KW"/>
</dbReference>
<dbReference type="SUPFAM" id="SSF46626">
    <property type="entry name" value="Cytochrome c"/>
    <property type="match status" value="1"/>
</dbReference>
<keyword evidence="3 4" id="KW-0408">Iron</keyword>
<dbReference type="Pfam" id="PF07583">
    <property type="entry name" value="PSCyt2"/>
    <property type="match status" value="1"/>
</dbReference>
<evidence type="ECO:0000256" key="3">
    <source>
        <dbReference type="ARBA" id="ARBA00023004"/>
    </source>
</evidence>
<evidence type="ECO:0000313" key="9">
    <source>
        <dbReference type="EMBL" id="TDU63128.1"/>
    </source>
</evidence>
<dbReference type="Proteomes" id="UP000295662">
    <property type="component" value="Unassembled WGS sequence"/>
</dbReference>
<feature type="domain" description="Cytochrome c" evidence="8">
    <location>
        <begin position="22"/>
        <end position="174"/>
    </location>
</feature>